<accession>A0A8J4G498</accession>
<evidence type="ECO:0000313" key="2">
    <source>
        <dbReference type="EMBL" id="GIL97098.1"/>
    </source>
</evidence>
<evidence type="ECO:0000256" key="1">
    <source>
        <dbReference type="SAM" id="MobiDB-lite"/>
    </source>
</evidence>
<feature type="region of interest" description="Disordered" evidence="1">
    <location>
        <begin position="975"/>
        <end position="1008"/>
    </location>
</feature>
<feature type="region of interest" description="Disordered" evidence="1">
    <location>
        <begin position="1650"/>
        <end position="1684"/>
    </location>
</feature>
<feature type="region of interest" description="Disordered" evidence="1">
    <location>
        <begin position="512"/>
        <end position="538"/>
    </location>
</feature>
<feature type="non-terminal residue" evidence="2">
    <location>
        <position position="1"/>
    </location>
</feature>
<sequence length="1853" mass="188068">HGSWASLGQLLSGTAGRSAGLHSSVSTDSLDSDAGHWAMGYQSQTGQAPHQMDTWYGGPPMVVLQQGFGAGADLVEIHVRPLRLLYRARCFAAVGAAVAVDLSASLEHHTMHAIAGFEAQDARVLALLQHLRYLAPSRKLRLQIAGFEVVMALEEAPSPGGAAGSGASGNVPGAPTPMDDLSVRGGELAVGFYGIELVSITGVPPPQLAENASSLQKGGEECMDIPTCGEGSSSGATSGGLDGQSVMEDNASAACPGVALRGRDLGESKYAPLNSESVQRLQQLMQRKLTPSSTMTDLALIAAEGAGLGIGSRKPSCGVVAEDPDAALGVSCPDGLMGLPHDPQIDFARSQAAGKPCTVDNLARLFLYEHMHFTVHGVRASYRLPSAGVPSTAKGRLVAPLKSARQQQHTLRRQSSGPLRGTVTRPLQLLPRGLQLNGYFSRSRLEQGASSAASLLQLSLKGLSTTVKSSEVADLQRLAHCMSYSNAQDASPKLPVVPSAASIDHAVPGSASCQVPWAPQQSDGAIPRSGASGTPTVSTAPVQEAAAIAASPPPPPPPPPPGTAAAVLTGRIGTSLPTRSVECPHGTHNLVVAESGMGPTEGAVPPAVSAAAAIATGHSCLSAGVSQPTGLAQVSCARSAPTSPLLRAETPAPIFSVESANSVESGPVCRDSAAVEPCSSRMGRRPSLGDGQGTLGATRVAWGEAALQPTLRTSTSSAGISNPVESAVAPLTPLFGDAVEWEEHTDTVGTGSTNLRLPPLPRITCLLLCIEPFVVKYEPDGATESEWDSATASSTAAPALIIRASERTDICAVHSSSSSAGAASAIATDLSLQLHGVKIDVVTPRLPTSSASPDLNPSRNAAFWSLARTICIASLSASAIMNPKGSLSACGAIRGVRLLGSTDQPGHFLLSNGPGQDDAKVTFRYWSADSDPPPDPAEAAAAAAACVSAGWWHPSTQESSAQKLSTSIGGFASNYMDSGADGSQQARSAHAKRPSGGPEELSGDCKDGVDGSGVAGGVALVVSDVAVGLGLLTSLAFVCSSIPSASRTGEDAAARGGRSVQAVQRQPQGALAAQSSSSAAADGPLAPLAVEVQLRNCAILAISPSRTPFAAASGGSGHLACNALLSIEEVSYDLGPHPVVRSVAAPAPVAPSSPQDSYCPAKSVLNPQTPSAVAAEGVDVGSTAAPGAGMGVGPHEVAQEPAVSHRASVKGLLLYLADNPDSAYLSPVLLLPELRASYIPVAAAVAAGDTCGGITINDHGVGFAPGMSSRGQQLGAAAAAGAGQGQAGQLLEAMALSIDVGQVEANLQPQQVGVLCSLLAEMPTSAKSDTPPLQADQMTVQSQRQQKRMTVRQNLGTAPKRLEAQLANTASPIRQPDDELLAPPTLPVDLGKDLAASLPYLALSVKLSSLTALLGSDTLSEEATVLHWGGVRLSYCRTKVDIESSLAWQGLTLSSISSRLNPAHVGLVAAMQDTAVGSGECCANDAAAAAAEFKIHASSLALMYELTSYFHSTQHNVPVAATDTRTASSETPNPVAALRSPPVRLPPSGDSIAAAVHPSQLLCTPPVALTQLPGFGTSPRGSSMQQLIDGGGGGADADAEFYSVEGSSVVLDDLDVVGGADSEEQDLVNLDDHQHMGWQGPDGAGPLAPPNAGTAAARMSRPGAGGRDRIGMGDAISPDGSGSGGRRGIVLRARVFPDKRITRPIIAALPAAHLPFVAAAADVRASPSEKKDGTGPESFRGAATCSHAPEAVILVSASAPCCSAGSLTADSTTDFCAIATDAAGAACAHGRDVAASQLVTLLVRIQLSGGPLHRNALQSSAKLANRQPSTSPSSGFGASSDGLTSFASEHCEL</sequence>
<feature type="region of interest" description="Disordered" evidence="1">
    <location>
        <begin position="1820"/>
        <end position="1841"/>
    </location>
</feature>
<feature type="region of interest" description="Disordered" evidence="1">
    <location>
        <begin position="1048"/>
        <end position="1077"/>
    </location>
</feature>
<proteinExistence type="predicted"/>
<gene>
    <name evidence="2" type="ORF">Vretimale_2844</name>
</gene>
<protein>
    <recommendedName>
        <fullName evidence="4">Autophagy-related protein 2</fullName>
    </recommendedName>
</protein>
<evidence type="ECO:0000313" key="3">
    <source>
        <dbReference type="Proteomes" id="UP000722791"/>
    </source>
</evidence>
<reference evidence="2" key="1">
    <citation type="journal article" date="2021" name="Proc. Natl. Acad. Sci. U.S.A.">
        <title>Three genomes in the algal genus Volvox reveal the fate of a haploid sex-determining region after a transition to homothallism.</title>
        <authorList>
            <person name="Yamamoto K."/>
            <person name="Hamaji T."/>
            <person name="Kawai-Toyooka H."/>
            <person name="Matsuzaki R."/>
            <person name="Takahashi F."/>
            <person name="Nishimura Y."/>
            <person name="Kawachi M."/>
            <person name="Noguchi H."/>
            <person name="Minakuchi Y."/>
            <person name="Umen J.G."/>
            <person name="Toyoda A."/>
            <person name="Nozaki H."/>
        </authorList>
    </citation>
    <scope>NUCLEOTIDE SEQUENCE</scope>
    <source>
        <strain evidence="2">NIES-3785</strain>
    </source>
</reference>
<comment type="caution">
    <text evidence="2">The sequence shown here is derived from an EMBL/GenBank/DDBJ whole genome shotgun (WGS) entry which is preliminary data.</text>
</comment>
<evidence type="ECO:0008006" key="4">
    <source>
        <dbReference type="Google" id="ProtNLM"/>
    </source>
</evidence>
<name>A0A8J4G498_9CHLO</name>
<feature type="non-terminal residue" evidence="2">
    <location>
        <position position="1853"/>
    </location>
</feature>
<organism evidence="2 3">
    <name type="scientific">Volvox reticuliferus</name>
    <dbReference type="NCBI Taxonomy" id="1737510"/>
    <lineage>
        <taxon>Eukaryota</taxon>
        <taxon>Viridiplantae</taxon>
        <taxon>Chlorophyta</taxon>
        <taxon>core chlorophytes</taxon>
        <taxon>Chlorophyceae</taxon>
        <taxon>CS clade</taxon>
        <taxon>Chlamydomonadales</taxon>
        <taxon>Volvocaceae</taxon>
        <taxon>Volvox</taxon>
    </lineage>
</organism>
<dbReference type="EMBL" id="BNCQ01000004">
    <property type="protein sequence ID" value="GIL97098.1"/>
    <property type="molecule type" value="Genomic_DNA"/>
</dbReference>
<dbReference type="Proteomes" id="UP000722791">
    <property type="component" value="Unassembled WGS sequence"/>
</dbReference>
<feature type="compositionally biased region" description="Low complexity" evidence="1">
    <location>
        <begin position="1829"/>
        <end position="1841"/>
    </location>
</feature>